<dbReference type="AlphaFoldDB" id="A0A1F7Y3Q0"/>
<evidence type="ECO:0000256" key="7">
    <source>
        <dbReference type="ARBA" id="ARBA00022840"/>
    </source>
</evidence>
<feature type="transmembrane region" description="Helical" evidence="10">
    <location>
        <begin position="70"/>
        <end position="98"/>
    </location>
</feature>
<evidence type="ECO:0000256" key="2">
    <source>
        <dbReference type="ARBA" id="ARBA00012438"/>
    </source>
</evidence>
<comment type="caution">
    <text evidence="12">The sequence shown here is derived from an EMBL/GenBank/DDBJ whole genome shotgun (WGS) entry which is preliminary data.</text>
</comment>
<keyword evidence="10" id="KW-1133">Transmembrane helix</keyword>
<accession>A0A1F7Y3Q0</accession>
<reference evidence="12 13" key="1">
    <citation type="journal article" date="2016" name="Nat. Commun.">
        <title>Thousands of microbial genomes shed light on interconnected biogeochemical processes in an aquifer system.</title>
        <authorList>
            <person name="Anantharaman K."/>
            <person name="Brown C.T."/>
            <person name="Hug L.A."/>
            <person name="Sharon I."/>
            <person name="Castelle C.J."/>
            <person name="Probst A.J."/>
            <person name="Thomas B.C."/>
            <person name="Singh A."/>
            <person name="Wilkins M.J."/>
            <person name="Karaoz U."/>
            <person name="Brodie E.L."/>
            <person name="Williams K.H."/>
            <person name="Hubbard S.S."/>
            <person name="Banfield J.F."/>
        </authorList>
    </citation>
    <scope>NUCLEOTIDE SEQUENCE [LARGE SCALE GENOMIC DNA]</scope>
</reference>
<keyword evidence="7" id="KW-0067">ATP-binding</keyword>
<dbReference type="Pfam" id="PF02518">
    <property type="entry name" value="HATPase_c"/>
    <property type="match status" value="1"/>
</dbReference>
<comment type="catalytic activity">
    <reaction evidence="1">
        <text>ATP + protein L-histidine = ADP + protein N-phospho-L-histidine.</text>
        <dbReference type="EC" id="2.7.13.3"/>
    </reaction>
</comment>
<dbReference type="InterPro" id="IPR036890">
    <property type="entry name" value="HATPase_C_sf"/>
</dbReference>
<protein>
    <recommendedName>
        <fullName evidence="2">histidine kinase</fullName>
        <ecNumber evidence="2">2.7.13.3</ecNumber>
    </recommendedName>
</protein>
<dbReference type="PROSITE" id="PS50109">
    <property type="entry name" value="HIS_KIN"/>
    <property type="match status" value="1"/>
</dbReference>
<dbReference type="Gene3D" id="3.30.565.10">
    <property type="entry name" value="Histidine kinase-like ATPase, C-terminal domain"/>
    <property type="match status" value="1"/>
</dbReference>
<dbReference type="InterPro" id="IPR005467">
    <property type="entry name" value="His_kinase_dom"/>
</dbReference>
<dbReference type="EC" id="2.7.13.3" evidence="2"/>
<evidence type="ECO:0000256" key="3">
    <source>
        <dbReference type="ARBA" id="ARBA00022553"/>
    </source>
</evidence>
<evidence type="ECO:0000256" key="1">
    <source>
        <dbReference type="ARBA" id="ARBA00000085"/>
    </source>
</evidence>
<dbReference type="PANTHER" id="PTHR43065">
    <property type="entry name" value="SENSOR HISTIDINE KINASE"/>
    <property type="match status" value="1"/>
</dbReference>
<keyword evidence="10" id="KW-0472">Membrane</keyword>
<gene>
    <name evidence="12" type="ORF">A2863_04340</name>
</gene>
<evidence type="ECO:0000256" key="6">
    <source>
        <dbReference type="ARBA" id="ARBA00022777"/>
    </source>
</evidence>
<dbReference type="Gene3D" id="1.10.287.130">
    <property type="match status" value="1"/>
</dbReference>
<sequence length="428" mass="48568">MLLRQVEATVPVWLIGSVDVALLFFFYASYSYGGKYARYAFVLMTFFLALYTSIAWGVNVPMSFLSYGLAITFAGILLDTSWALTLVFGTVISIFLIFYLQDKEIITVYKSWKLGNTSFMDILIYSGILGVIGITTWLSNREIEHTEKQRDAYANELQKERDSLEQKVHKRTQELEQTNSALHKADIEFRRIQKEKFIEVNNLAALGKITTGLIHDIANPLTYAAAAIETRHKQSVKTVREGLQEIASLIDSTRKQIRKHVSDEEFSPAKEITQSCKFLHYEAQKKHIKYVCELNALVILHGDPAKFHQCISNIVLNAIEAYPSPKKHSMPQDISIRMKDMRNSVLIEITDQAGGIPKKYVPFIFQPFFTTKQPKEGTGIGLAAVKDIVENMFHGTLSFQTIDGKGTTFRMSFPYTSDHRPAKHSVRS</sequence>
<name>A0A1F7Y3Q0_9BACT</name>
<organism evidence="12 13">
    <name type="scientific">Candidatus Woesebacteria bacterium RIFCSPHIGHO2_01_FULL_38_9b</name>
    <dbReference type="NCBI Taxonomy" id="1802493"/>
    <lineage>
        <taxon>Bacteria</taxon>
        <taxon>Candidatus Woeseibacteriota</taxon>
    </lineage>
</organism>
<dbReference type="InterPro" id="IPR003594">
    <property type="entry name" value="HATPase_dom"/>
</dbReference>
<dbReference type="PANTHER" id="PTHR43065:SF10">
    <property type="entry name" value="PEROXIDE STRESS-ACTIVATED HISTIDINE KINASE MAK3"/>
    <property type="match status" value="1"/>
</dbReference>
<dbReference type="GO" id="GO:0000160">
    <property type="term" value="P:phosphorelay signal transduction system"/>
    <property type="evidence" value="ECO:0007669"/>
    <property type="project" value="UniProtKB-KW"/>
</dbReference>
<evidence type="ECO:0000256" key="5">
    <source>
        <dbReference type="ARBA" id="ARBA00022741"/>
    </source>
</evidence>
<dbReference type="SUPFAM" id="SSF55874">
    <property type="entry name" value="ATPase domain of HSP90 chaperone/DNA topoisomerase II/histidine kinase"/>
    <property type="match status" value="1"/>
</dbReference>
<keyword evidence="6" id="KW-0418">Kinase</keyword>
<keyword evidence="10" id="KW-0812">Transmembrane</keyword>
<evidence type="ECO:0000256" key="4">
    <source>
        <dbReference type="ARBA" id="ARBA00022679"/>
    </source>
</evidence>
<dbReference type="GO" id="GO:0004673">
    <property type="term" value="F:protein histidine kinase activity"/>
    <property type="evidence" value="ECO:0007669"/>
    <property type="project" value="UniProtKB-EC"/>
</dbReference>
<evidence type="ECO:0000259" key="11">
    <source>
        <dbReference type="PROSITE" id="PS50109"/>
    </source>
</evidence>
<evidence type="ECO:0000256" key="8">
    <source>
        <dbReference type="ARBA" id="ARBA00023012"/>
    </source>
</evidence>
<dbReference type="SMART" id="SM00387">
    <property type="entry name" value="HATPase_c"/>
    <property type="match status" value="1"/>
</dbReference>
<evidence type="ECO:0000313" key="13">
    <source>
        <dbReference type="Proteomes" id="UP000178750"/>
    </source>
</evidence>
<dbReference type="Proteomes" id="UP000178750">
    <property type="component" value="Unassembled WGS sequence"/>
</dbReference>
<feature type="domain" description="Histidine kinase" evidence="11">
    <location>
        <begin position="212"/>
        <end position="417"/>
    </location>
</feature>
<dbReference type="EMBL" id="MGGF01000024">
    <property type="protein sequence ID" value="OGM21810.1"/>
    <property type="molecule type" value="Genomic_DNA"/>
</dbReference>
<dbReference type="PRINTS" id="PR00344">
    <property type="entry name" value="BCTRLSENSOR"/>
</dbReference>
<keyword evidence="9" id="KW-0175">Coiled coil</keyword>
<keyword evidence="8" id="KW-0902">Two-component regulatory system</keyword>
<keyword evidence="5" id="KW-0547">Nucleotide-binding</keyword>
<evidence type="ECO:0000256" key="10">
    <source>
        <dbReference type="SAM" id="Phobius"/>
    </source>
</evidence>
<evidence type="ECO:0000256" key="9">
    <source>
        <dbReference type="SAM" id="Coils"/>
    </source>
</evidence>
<keyword evidence="4" id="KW-0808">Transferase</keyword>
<feature type="transmembrane region" description="Helical" evidence="10">
    <location>
        <begin position="39"/>
        <end position="58"/>
    </location>
</feature>
<feature type="coiled-coil region" evidence="9">
    <location>
        <begin position="143"/>
        <end position="195"/>
    </location>
</feature>
<dbReference type="InterPro" id="IPR004358">
    <property type="entry name" value="Sig_transdc_His_kin-like_C"/>
</dbReference>
<feature type="transmembrane region" description="Helical" evidence="10">
    <location>
        <begin position="119"/>
        <end position="138"/>
    </location>
</feature>
<feature type="transmembrane region" description="Helical" evidence="10">
    <location>
        <begin position="12"/>
        <end position="32"/>
    </location>
</feature>
<evidence type="ECO:0000313" key="12">
    <source>
        <dbReference type="EMBL" id="OGM21810.1"/>
    </source>
</evidence>
<dbReference type="GO" id="GO:0005524">
    <property type="term" value="F:ATP binding"/>
    <property type="evidence" value="ECO:0007669"/>
    <property type="project" value="UniProtKB-KW"/>
</dbReference>
<proteinExistence type="predicted"/>
<keyword evidence="3" id="KW-0597">Phosphoprotein</keyword>